<protein>
    <submittedName>
        <fullName evidence="7">TIL domain-containing protein</fullName>
    </submittedName>
</protein>
<dbReference type="InterPro" id="IPR051368">
    <property type="entry name" value="SerProtInhib-TIL_Domain"/>
</dbReference>
<evidence type="ECO:0000313" key="6">
    <source>
        <dbReference type="Proteomes" id="UP000887569"/>
    </source>
</evidence>
<evidence type="ECO:0000259" key="5">
    <source>
        <dbReference type="Pfam" id="PF01826"/>
    </source>
</evidence>
<dbReference type="Pfam" id="PF01826">
    <property type="entry name" value="TIL"/>
    <property type="match status" value="2"/>
</dbReference>
<keyword evidence="6" id="KW-1185">Reference proteome</keyword>
<feature type="domain" description="TIL" evidence="5">
    <location>
        <begin position="64"/>
        <end position="119"/>
    </location>
</feature>
<reference evidence="7" key="1">
    <citation type="submission" date="2022-11" db="UniProtKB">
        <authorList>
            <consortium name="WormBaseParasite"/>
        </authorList>
    </citation>
    <scope>IDENTIFICATION</scope>
</reference>
<evidence type="ECO:0000256" key="4">
    <source>
        <dbReference type="SAM" id="SignalP"/>
    </source>
</evidence>
<accession>A0A915BLF7</accession>
<feature type="domain" description="TIL" evidence="5">
    <location>
        <begin position="123"/>
        <end position="177"/>
    </location>
</feature>
<dbReference type="AlphaFoldDB" id="A0A915BLF7"/>
<keyword evidence="3" id="KW-1015">Disulfide bond</keyword>
<dbReference type="InterPro" id="IPR036084">
    <property type="entry name" value="Ser_inhib-like_sf"/>
</dbReference>
<dbReference type="Proteomes" id="UP000887569">
    <property type="component" value="Unplaced"/>
</dbReference>
<dbReference type="WBParaSite" id="PgR045_g072_t01">
    <property type="protein sequence ID" value="PgR045_g072_t01"/>
    <property type="gene ID" value="PgR045_g072"/>
</dbReference>
<feature type="signal peptide" evidence="4">
    <location>
        <begin position="1"/>
        <end position="20"/>
    </location>
</feature>
<keyword evidence="1" id="KW-0646">Protease inhibitor</keyword>
<dbReference type="PANTHER" id="PTHR23259:SF70">
    <property type="entry name" value="ACCESSORY GLAND PROTEIN ACP62F-RELATED"/>
    <property type="match status" value="1"/>
</dbReference>
<evidence type="ECO:0000313" key="7">
    <source>
        <dbReference type="WBParaSite" id="PgR045_g072_t01"/>
    </source>
</evidence>
<evidence type="ECO:0000256" key="3">
    <source>
        <dbReference type="ARBA" id="ARBA00023157"/>
    </source>
</evidence>
<name>A0A915BLF7_PARUN</name>
<dbReference type="SUPFAM" id="SSF57567">
    <property type="entry name" value="Serine protease inhibitors"/>
    <property type="match status" value="2"/>
</dbReference>
<dbReference type="CDD" id="cd19941">
    <property type="entry name" value="TIL"/>
    <property type="match status" value="1"/>
</dbReference>
<feature type="chain" id="PRO_5036941537" evidence="4">
    <location>
        <begin position="21"/>
        <end position="183"/>
    </location>
</feature>
<keyword evidence="2" id="KW-0722">Serine protease inhibitor</keyword>
<organism evidence="6 7">
    <name type="scientific">Parascaris univalens</name>
    <name type="common">Nematode worm</name>
    <dbReference type="NCBI Taxonomy" id="6257"/>
    <lineage>
        <taxon>Eukaryota</taxon>
        <taxon>Metazoa</taxon>
        <taxon>Ecdysozoa</taxon>
        <taxon>Nematoda</taxon>
        <taxon>Chromadorea</taxon>
        <taxon>Rhabditida</taxon>
        <taxon>Spirurina</taxon>
        <taxon>Ascaridomorpha</taxon>
        <taxon>Ascaridoidea</taxon>
        <taxon>Ascarididae</taxon>
        <taxon>Parascaris</taxon>
    </lineage>
</organism>
<sequence length="183" mass="20145">MMQMLMFLLLVAELKFWTAADDVSSIGRITEWTAAATSTSSALNFSTVVNSPVTNSSINMPIPCGPNERLAFCRKCEGACSNAQVVSCNPGCSSLRCYCDPDKGFVRARNGSCVPRSKCSEECGPNEVYRRCRTCEGICAGIIHTCPLICRQSGCECPFSDGYIRDLWRNCIPISQCPWRLQE</sequence>
<evidence type="ECO:0000256" key="1">
    <source>
        <dbReference type="ARBA" id="ARBA00022690"/>
    </source>
</evidence>
<evidence type="ECO:0000256" key="2">
    <source>
        <dbReference type="ARBA" id="ARBA00022900"/>
    </source>
</evidence>
<keyword evidence="4" id="KW-0732">Signal</keyword>
<dbReference type="GO" id="GO:0004867">
    <property type="term" value="F:serine-type endopeptidase inhibitor activity"/>
    <property type="evidence" value="ECO:0007669"/>
    <property type="project" value="UniProtKB-KW"/>
</dbReference>
<dbReference type="InterPro" id="IPR002919">
    <property type="entry name" value="TIL_dom"/>
</dbReference>
<dbReference type="Gene3D" id="2.10.25.10">
    <property type="entry name" value="Laminin"/>
    <property type="match status" value="2"/>
</dbReference>
<dbReference type="PANTHER" id="PTHR23259">
    <property type="entry name" value="RIDDLE"/>
    <property type="match status" value="1"/>
</dbReference>
<proteinExistence type="predicted"/>